<sequence>MKTRHLLIASMFCMTTAPVWAGDIEPGQWKTTTTLQGDKLPPGMPRERTDTECFTAEEARDLEAAVRQNFTSEGCEVVQTSRDGDTISYHFSCQGQGGAMEAKGSTTIEDSRHMNSNMTSSYVGSDTELVMASEGEWVGETCQE</sequence>
<organism evidence="2">
    <name type="scientific">Salinicola endophyticus</name>
    <dbReference type="NCBI Taxonomy" id="1949083"/>
    <lineage>
        <taxon>Bacteria</taxon>
        <taxon>Pseudomonadati</taxon>
        <taxon>Pseudomonadota</taxon>
        <taxon>Gammaproteobacteria</taxon>
        <taxon>Oceanospirillales</taxon>
        <taxon>Halomonadaceae</taxon>
        <taxon>Salinicola</taxon>
    </lineage>
</organism>
<reference evidence="2" key="1">
    <citation type="submission" date="2024-06" db="EMBL/GenBank/DDBJ databases">
        <title>Complete genome of Salinicola endophyticus HNIBRBA4755.</title>
        <authorList>
            <person name="Shin S.Y."/>
            <person name="Kang H."/>
            <person name="Song J."/>
        </authorList>
    </citation>
    <scope>NUCLEOTIDE SEQUENCE</scope>
    <source>
        <strain evidence="2">HNIBRBA4755</strain>
    </source>
</reference>
<evidence type="ECO:0000256" key="1">
    <source>
        <dbReference type="SAM" id="SignalP"/>
    </source>
</evidence>
<name>A0AB74U779_9GAMM</name>
<dbReference type="EMBL" id="CP159578">
    <property type="protein sequence ID" value="XCJ79691.1"/>
    <property type="molecule type" value="Genomic_DNA"/>
</dbReference>
<dbReference type="RefSeq" id="WP_353980604.1">
    <property type="nucleotide sequence ID" value="NZ_CP159578.1"/>
</dbReference>
<feature type="chain" id="PRO_5044499488" evidence="1">
    <location>
        <begin position="22"/>
        <end position="144"/>
    </location>
</feature>
<gene>
    <name evidence="2" type="ORF">ABV408_00515</name>
</gene>
<dbReference type="Pfam" id="PF12276">
    <property type="entry name" value="DUF3617"/>
    <property type="match status" value="1"/>
</dbReference>
<keyword evidence="1" id="KW-0732">Signal</keyword>
<accession>A0AB74U779</accession>
<dbReference type="InterPro" id="IPR022061">
    <property type="entry name" value="DUF3617"/>
</dbReference>
<evidence type="ECO:0000313" key="2">
    <source>
        <dbReference type="EMBL" id="XCJ79691.1"/>
    </source>
</evidence>
<feature type="signal peptide" evidence="1">
    <location>
        <begin position="1"/>
        <end position="21"/>
    </location>
</feature>
<proteinExistence type="predicted"/>
<dbReference type="AlphaFoldDB" id="A0AB74U779"/>
<protein>
    <submittedName>
        <fullName evidence="2">DUF3617 domain-containing protein</fullName>
    </submittedName>
</protein>